<dbReference type="GO" id="GO:0046983">
    <property type="term" value="F:protein dimerization activity"/>
    <property type="evidence" value="ECO:0007669"/>
    <property type="project" value="InterPro"/>
</dbReference>
<feature type="region of interest" description="Disordered" evidence="6">
    <location>
        <begin position="238"/>
        <end position="274"/>
    </location>
</feature>
<evidence type="ECO:0000313" key="9">
    <source>
        <dbReference type="Proteomes" id="UP001161247"/>
    </source>
</evidence>
<dbReference type="PANTHER" id="PTHR46684">
    <property type="entry name" value="TRANSCRIPTION FACTOR FAMA"/>
    <property type="match status" value="1"/>
</dbReference>
<keyword evidence="4" id="KW-0804">Transcription</keyword>
<dbReference type="GO" id="GO:0045893">
    <property type="term" value="P:positive regulation of DNA-templated transcription"/>
    <property type="evidence" value="ECO:0007669"/>
    <property type="project" value="TreeGrafter"/>
</dbReference>
<evidence type="ECO:0000256" key="2">
    <source>
        <dbReference type="ARBA" id="ARBA00023015"/>
    </source>
</evidence>
<dbReference type="InterPro" id="IPR044283">
    <property type="entry name" value="FAMA/SPEECHLESS/MUTE-like"/>
</dbReference>
<evidence type="ECO:0000256" key="5">
    <source>
        <dbReference type="ARBA" id="ARBA00023242"/>
    </source>
</evidence>
<name>A0AAV1E979_OLDCO</name>
<evidence type="ECO:0000256" key="1">
    <source>
        <dbReference type="ARBA" id="ARBA00004123"/>
    </source>
</evidence>
<evidence type="ECO:0000313" key="8">
    <source>
        <dbReference type="EMBL" id="CAI9116221.1"/>
    </source>
</evidence>
<feature type="domain" description="BHLH" evidence="7">
    <location>
        <begin position="137"/>
        <end position="188"/>
    </location>
</feature>
<dbReference type="SUPFAM" id="SSF47459">
    <property type="entry name" value="HLH, helix-loop-helix DNA-binding domain"/>
    <property type="match status" value="1"/>
</dbReference>
<evidence type="ECO:0000256" key="3">
    <source>
        <dbReference type="ARBA" id="ARBA00023125"/>
    </source>
</evidence>
<keyword evidence="3" id="KW-0238">DNA-binding</keyword>
<protein>
    <submittedName>
        <fullName evidence="8">OLC1v1017317C2</fullName>
    </submittedName>
</protein>
<dbReference type="EMBL" id="OX459125">
    <property type="protein sequence ID" value="CAI9116221.1"/>
    <property type="molecule type" value="Genomic_DNA"/>
</dbReference>
<dbReference type="InterPro" id="IPR011598">
    <property type="entry name" value="bHLH_dom"/>
</dbReference>
<organism evidence="8 9">
    <name type="scientific">Oldenlandia corymbosa var. corymbosa</name>
    <dbReference type="NCBI Taxonomy" id="529605"/>
    <lineage>
        <taxon>Eukaryota</taxon>
        <taxon>Viridiplantae</taxon>
        <taxon>Streptophyta</taxon>
        <taxon>Embryophyta</taxon>
        <taxon>Tracheophyta</taxon>
        <taxon>Spermatophyta</taxon>
        <taxon>Magnoliopsida</taxon>
        <taxon>eudicotyledons</taxon>
        <taxon>Gunneridae</taxon>
        <taxon>Pentapetalae</taxon>
        <taxon>asterids</taxon>
        <taxon>lamiids</taxon>
        <taxon>Gentianales</taxon>
        <taxon>Rubiaceae</taxon>
        <taxon>Rubioideae</taxon>
        <taxon>Spermacoceae</taxon>
        <taxon>Hedyotis-Oldenlandia complex</taxon>
        <taxon>Oldenlandia</taxon>
    </lineage>
</organism>
<feature type="compositionally biased region" description="Polar residues" evidence="6">
    <location>
        <begin position="249"/>
        <end position="260"/>
    </location>
</feature>
<dbReference type="FunFam" id="4.10.280.10:FF:000050">
    <property type="entry name" value="Basic helix-loop-helix transcription factor"/>
    <property type="match status" value="1"/>
</dbReference>
<keyword evidence="5" id="KW-0539">Nucleus</keyword>
<dbReference type="SMART" id="SM00353">
    <property type="entry name" value="HLH"/>
    <property type="match status" value="1"/>
</dbReference>
<dbReference type="CDD" id="cd11448">
    <property type="entry name" value="bHLH_AtFAMA_like"/>
    <property type="match status" value="1"/>
</dbReference>
<dbReference type="GO" id="GO:0010052">
    <property type="term" value="P:guard cell differentiation"/>
    <property type="evidence" value="ECO:0007669"/>
    <property type="project" value="InterPro"/>
</dbReference>
<dbReference type="GO" id="GO:0003677">
    <property type="term" value="F:DNA binding"/>
    <property type="evidence" value="ECO:0007669"/>
    <property type="project" value="UniProtKB-KW"/>
</dbReference>
<gene>
    <name evidence="8" type="ORF">OLC1_LOCUS22578</name>
</gene>
<comment type="subcellular location">
    <subcellularLocation>
        <location evidence="1">Nucleus</location>
    </subcellularLocation>
</comment>
<dbReference type="GO" id="GO:0003700">
    <property type="term" value="F:DNA-binding transcription factor activity"/>
    <property type="evidence" value="ECO:0007669"/>
    <property type="project" value="InterPro"/>
</dbReference>
<proteinExistence type="predicted"/>
<keyword evidence="9" id="KW-1185">Reference proteome</keyword>
<dbReference type="InterPro" id="IPR036638">
    <property type="entry name" value="HLH_DNA-bd_sf"/>
</dbReference>
<feature type="region of interest" description="Disordered" evidence="6">
    <location>
        <begin position="101"/>
        <end position="137"/>
    </location>
</feature>
<dbReference type="PROSITE" id="PS50888">
    <property type="entry name" value="BHLH"/>
    <property type="match status" value="1"/>
</dbReference>
<sequence>MALDAAIHPQEYYSMGYPCKDIFTFGGGVSAGLGPGGGGGGGGFDVEAQKGFVKLIGNGMEQCCVNGNWDYFSSSSSPQGVMQNVNKEYWDAKSSPELHAGVDQSTAVMEESSAVPASGKRKRQRTRASKNKEELENQRMTHIAVERNRRKQMNDYLAVIRSLMPPSYVQRGDQASIIGGAINFVKELEQYLQSLEAQKRTIYPINNNDDDQQQQQQMEENGVVPPIFADFFTFPQYSTTPSSSSSSSAQPNNSHPTSNIPAPPADGHEKPNKKRSTAFADIEVSMAESHANLKILSKKRPRQLLKIVSGLQCLWFTILHLNVTTTFDQRVLYSISVKLEEGCQLTTVDEIADAVNHLLGRIEEEAV</sequence>
<dbReference type="Proteomes" id="UP001161247">
    <property type="component" value="Chromosome 8"/>
</dbReference>
<reference evidence="8" key="1">
    <citation type="submission" date="2023-03" db="EMBL/GenBank/DDBJ databases">
        <authorList>
            <person name="Julca I."/>
        </authorList>
    </citation>
    <scope>NUCLEOTIDE SEQUENCE</scope>
</reference>
<evidence type="ECO:0000256" key="4">
    <source>
        <dbReference type="ARBA" id="ARBA00023163"/>
    </source>
</evidence>
<evidence type="ECO:0000256" key="6">
    <source>
        <dbReference type="SAM" id="MobiDB-lite"/>
    </source>
</evidence>
<feature type="compositionally biased region" description="Basic residues" evidence="6">
    <location>
        <begin position="119"/>
        <end position="129"/>
    </location>
</feature>
<accession>A0AAV1E979</accession>
<evidence type="ECO:0000259" key="7">
    <source>
        <dbReference type="PROSITE" id="PS50888"/>
    </source>
</evidence>
<keyword evidence="2" id="KW-0805">Transcription regulation</keyword>
<dbReference type="Pfam" id="PF00010">
    <property type="entry name" value="HLH"/>
    <property type="match status" value="1"/>
</dbReference>
<dbReference type="GO" id="GO:0005634">
    <property type="term" value="C:nucleus"/>
    <property type="evidence" value="ECO:0007669"/>
    <property type="project" value="UniProtKB-SubCell"/>
</dbReference>
<dbReference type="AlphaFoldDB" id="A0AAV1E979"/>
<dbReference type="Gene3D" id="4.10.280.10">
    <property type="entry name" value="Helix-loop-helix DNA-binding domain"/>
    <property type="match status" value="1"/>
</dbReference>
<dbReference type="PANTHER" id="PTHR46684:SF16">
    <property type="entry name" value="TRANSCRIPTION FACTOR BHLH67-LIKE ISOFORM X2"/>
    <property type="match status" value="1"/>
</dbReference>